<dbReference type="GO" id="GO:0044183">
    <property type="term" value="F:protein folding chaperone"/>
    <property type="evidence" value="ECO:0007669"/>
    <property type="project" value="TreeGrafter"/>
</dbReference>
<sequence length="236" mass="26290">MATMAMASLFRPFLLLQDPLQHVAVGSLPKDIKSCSRALYINYFSGTKFTCLRPLIYCSPSKAGKRLLLKPLSAVGSGLEASITDPKDNLMSIKNVEIVVESKDDEKMQVRVDLPGKETQMVFDKILRNLARTAPPVPGFRREKGGKTTKVPTEFLLQILGEDRVTNFVIQEIVSSTLADYVKEENVSVKDNKINTIQTAEELKSSFIPGNDFGFNATLELLQKSIEEEEEEESTE</sequence>
<dbReference type="PANTHER" id="PTHR30560:SF4">
    <property type="entry name" value="OS01G0894700 PROTEIN"/>
    <property type="match status" value="1"/>
</dbReference>
<dbReference type="GO" id="GO:0043335">
    <property type="term" value="P:protein unfolding"/>
    <property type="evidence" value="ECO:0007669"/>
    <property type="project" value="TreeGrafter"/>
</dbReference>
<evidence type="ECO:0000256" key="7">
    <source>
        <dbReference type="ARBA" id="ARBA00024849"/>
    </source>
</evidence>
<keyword evidence="4" id="KW-0697">Rotamase</keyword>
<dbReference type="InterPro" id="IPR036611">
    <property type="entry name" value="Trigger_fac_ribosome-bd_sf"/>
</dbReference>
<evidence type="ECO:0000256" key="4">
    <source>
        <dbReference type="ARBA" id="ARBA00023110"/>
    </source>
</evidence>
<dbReference type="Proteomes" id="UP000826271">
    <property type="component" value="Unassembled WGS sequence"/>
</dbReference>
<dbReference type="Pfam" id="PF05697">
    <property type="entry name" value="Trigger_N"/>
    <property type="match status" value="1"/>
</dbReference>
<comment type="catalytic activity">
    <reaction evidence="1">
        <text>[protein]-peptidylproline (omega=180) = [protein]-peptidylproline (omega=0)</text>
        <dbReference type="Rhea" id="RHEA:16237"/>
        <dbReference type="Rhea" id="RHEA-COMP:10747"/>
        <dbReference type="Rhea" id="RHEA-COMP:10748"/>
        <dbReference type="ChEBI" id="CHEBI:83833"/>
        <dbReference type="ChEBI" id="CHEBI:83834"/>
        <dbReference type="EC" id="5.2.1.8"/>
    </reaction>
</comment>
<keyword evidence="8" id="KW-0732">Signal</keyword>
<dbReference type="GO" id="GO:0015031">
    <property type="term" value="P:protein transport"/>
    <property type="evidence" value="ECO:0007669"/>
    <property type="project" value="InterPro"/>
</dbReference>
<feature type="domain" description="Trigger factor ribosome-binding bacterial" evidence="9">
    <location>
        <begin position="97"/>
        <end position="222"/>
    </location>
</feature>
<keyword evidence="11" id="KW-1185">Reference proteome</keyword>
<evidence type="ECO:0000256" key="5">
    <source>
        <dbReference type="ARBA" id="ARBA00023186"/>
    </source>
</evidence>
<dbReference type="Gene3D" id="3.30.70.1050">
    <property type="entry name" value="Trigger factor ribosome-binding domain"/>
    <property type="match status" value="1"/>
</dbReference>
<feature type="signal peptide" evidence="8">
    <location>
        <begin position="1"/>
        <end position="16"/>
    </location>
</feature>
<name>A0AAV6WZG4_9LAMI</name>
<evidence type="ECO:0000256" key="1">
    <source>
        <dbReference type="ARBA" id="ARBA00000971"/>
    </source>
</evidence>
<gene>
    <name evidence="10" type="ORF">BUALT_Bualt09G0006300</name>
</gene>
<dbReference type="GO" id="GO:0003755">
    <property type="term" value="F:peptidyl-prolyl cis-trans isomerase activity"/>
    <property type="evidence" value="ECO:0007669"/>
    <property type="project" value="UniProtKB-KW"/>
</dbReference>
<dbReference type="PANTHER" id="PTHR30560">
    <property type="entry name" value="TRIGGER FACTOR CHAPERONE AND PEPTIDYL-PROLYL CIS/TRANS ISOMERASE"/>
    <property type="match status" value="1"/>
</dbReference>
<reference evidence="10" key="1">
    <citation type="submission" date="2019-10" db="EMBL/GenBank/DDBJ databases">
        <authorList>
            <person name="Zhang R."/>
            <person name="Pan Y."/>
            <person name="Wang J."/>
            <person name="Ma R."/>
            <person name="Yu S."/>
        </authorList>
    </citation>
    <scope>NUCLEOTIDE SEQUENCE</scope>
    <source>
        <strain evidence="10">LA-IB0</strain>
        <tissue evidence="10">Leaf</tissue>
    </source>
</reference>
<evidence type="ECO:0000259" key="9">
    <source>
        <dbReference type="Pfam" id="PF05697"/>
    </source>
</evidence>
<comment type="similarity">
    <text evidence="2">Belongs to the FKBP-type PPIase family. Tig subfamily.</text>
</comment>
<comment type="caution">
    <text evidence="10">The sequence shown here is derived from an EMBL/GenBank/DDBJ whole genome shotgun (WGS) entry which is preliminary data.</text>
</comment>
<dbReference type="GO" id="GO:0051083">
    <property type="term" value="P:'de novo' cotranslational protein folding"/>
    <property type="evidence" value="ECO:0007669"/>
    <property type="project" value="TreeGrafter"/>
</dbReference>
<evidence type="ECO:0000256" key="6">
    <source>
        <dbReference type="ARBA" id="ARBA00023235"/>
    </source>
</evidence>
<evidence type="ECO:0000256" key="3">
    <source>
        <dbReference type="ARBA" id="ARBA00013194"/>
    </source>
</evidence>
<dbReference type="FunFam" id="3.30.70.1050:FF:000004">
    <property type="entry name" value="Trigger factor"/>
    <property type="match status" value="1"/>
</dbReference>
<dbReference type="InterPro" id="IPR005215">
    <property type="entry name" value="Trig_fac"/>
</dbReference>
<comment type="function">
    <text evidence="7">Involved in protein export. Acts as a chaperone by maintaining the newly synthesized protein in an open conformation. Functions as a peptidyl-prolyl cis-trans isomerase.</text>
</comment>
<dbReference type="SUPFAM" id="SSF102735">
    <property type="entry name" value="Trigger factor ribosome-binding domain"/>
    <property type="match status" value="1"/>
</dbReference>
<dbReference type="AlphaFoldDB" id="A0AAV6WZG4"/>
<evidence type="ECO:0000313" key="10">
    <source>
        <dbReference type="EMBL" id="KAG8375891.1"/>
    </source>
</evidence>
<proteinExistence type="inferred from homology"/>
<protein>
    <recommendedName>
        <fullName evidence="3">peptidylprolyl isomerase</fullName>
        <ecNumber evidence="3">5.2.1.8</ecNumber>
    </recommendedName>
</protein>
<evidence type="ECO:0000256" key="2">
    <source>
        <dbReference type="ARBA" id="ARBA00005464"/>
    </source>
</evidence>
<keyword evidence="6" id="KW-0413">Isomerase</keyword>
<dbReference type="EC" id="5.2.1.8" evidence="3"/>
<keyword evidence="5" id="KW-0143">Chaperone</keyword>
<dbReference type="GO" id="GO:0043022">
    <property type="term" value="F:ribosome binding"/>
    <property type="evidence" value="ECO:0007669"/>
    <property type="project" value="TreeGrafter"/>
</dbReference>
<accession>A0AAV6WZG4</accession>
<dbReference type="EMBL" id="WHWC01000009">
    <property type="protein sequence ID" value="KAG8375891.1"/>
    <property type="molecule type" value="Genomic_DNA"/>
</dbReference>
<dbReference type="InterPro" id="IPR008881">
    <property type="entry name" value="Trigger_fac_ribosome-bd_bac"/>
</dbReference>
<feature type="chain" id="PRO_5043809508" description="peptidylprolyl isomerase" evidence="8">
    <location>
        <begin position="17"/>
        <end position="236"/>
    </location>
</feature>
<evidence type="ECO:0000256" key="8">
    <source>
        <dbReference type="SAM" id="SignalP"/>
    </source>
</evidence>
<evidence type="ECO:0000313" key="11">
    <source>
        <dbReference type="Proteomes" id="UP000826271"/>
    </source>
</evidence>
<organism evidence="10 11">
    <name type="scientific">Buddleja alternifolia</name>
    <dbReference type="NCBI Taxonomy" id="168488"/>
    <lineage>
        <taxon>Eukaryota</taxon>
        <taxon>Viridiplantae</taxon>
        <taxon>Streptophyta</taxon>
        <taxon>Embryophyta</taxon>
        <taxon>Tracheophyta</taxon>
        <taxon>Spermatophyta</taxon>
        <taxon>Magnoliopsida</taxon>
        <taxon>eudicotyledons</taxon>
        <taxon>Gunneridae</taxon>
        <taxon>Pentapetalae</taxon>
        <taxon>asterids</taxon>
        <taxon>lamiids</taxon>
        <taxon>Lamiales</taxon>
        <taxon>Scrophulariaceae</taxon>
        <taxon>Buddlejeae</taxon>
        <taxon>Buddleja</taxon>
    </lineage>
</organism>